<feature type="compositionally biased region" description="Polar residues" evidence="1">
    <location>
        <begin position="387"/>
        <end position="403"/>
    </location>
</feature>
<comment type="caution">
    <text evidence="2">The sequence shown here is derived from an EMBL/GenBank/DDBJ whole genome shotgun (WGS) entry which is preliminary data.</text>
</comment>
<feature type="region of interest" description="Disordered" evidence="1">
    <location>
        <begin position="291"/>
        <end position="437"/>
    </location>
</feature>
<proteinExistence type="predicted"/>
<feature type="region of interest" description="Disordered" evidence="1">
    <location>
        <begin position="1"/>
        <end position="127"/>
    </location>
</feature>
<dbReference type="EMBL" id="ANJA01003408">
    <property type="protein sequence ID" value="ETO63811.1"/>
    <property type="molecule type" value="Genomic_DNA"/>
</dbReference>
<evidence type="ECO:0000313" key="3">
    <source>
        <dbReference type="Proteomes" id="UP000028582"/>
    </source>
</evidence>
<gene>
    <name evidence="2" type="ORF">F444_18554</name>
</gene>
<dbReference type="Proteomes" id="UP000028582">
    <property type="component" value="Unassembled WGS sequence"/>
</dbReference>
<sequence length="509" mass="54760">MSGRDSPRSPPTTGHPSDEEAASQQLSVRQYHDEHQRRHGSGSVSQRPSESEAPRSPEPPGSPTQHGELESGEVATGEVAGNPASSSHELWTPNPFPSRSWSASNALRNAPPLSSRYEDELPEPDVITNDLDGAQSRQIAAEAHTRPNRPVARPIVGTSRRDYGYVRSSPAEAARRAALQPLDTYTCGPAARTTDEVVQRQTLHERYLTPQVTTPAEYRERLRQQLKGEPVPSMQTVPVVLAEGETTGAYEAQFQNWVELARRLHSFDALRASFSETDIRLERRLRFDFAKRQAKRRTSGQRPSRYKAPPPPAPAVDSPTHDHEPAATATGQSTSPAIDLSSPHSSSGKRVAPGDSVVRPSGDSSPGDPDHKRQRRQDSPAAVAPRTPTSSVNEGNLATSQGTGYDPGVDAAPSGVPHGSGAPLARRAEHEEGDLPLDSRAASSVEFLSLRSHVRSASAYVADVARSSHRLANDLEDVERRIWLARVAPGDATSGLGPRASSCSTTGSA</sequence>
<dbReference type="OrthoDB" id="127590at2759"/>
<feature type="region of interest" description="Disordered" evidence="1">
    <location>
        <begin position="490"/>
        <end position="509"/>
    </location>
</feature>
<name>A0A080ZB00_PHYNI</name>
<protein>
    <submittedName>
        <fullName evidence="2">Uncharacterized protein</fullName>
    </submittedName>
</protein>
<dbReference type="AlphaFoldDB" id="A0A080ZB00"/>
<accession>A0A080ZB00</accession>
<evidence type="ECO:0000256" key="1">
    <source>
        <dbReference type="SAM" id="MobiDB-lite"/>
    </source>
</evidence>
<reference evidence="2 3" key="1">
    <citation type="submission" date="2013-11" db="EMBL/GenBank/DDBJ databases">
        <title>The Genome Sequence of Phytophthora parasitica P1976.</title>
        <authorList>
            <consortium name="The Broad Institute Genomics Platform"/>
            <person name="Russ C."/>
            <person name="Tyler B."/>
            <person name="Panabieres F."/>
            <person name="Shan W."/>
            <person name="Tripathy S."/>
            <person name="Grunwald N."/>
            <person name="Machado M."/>
            <person name="Johnson C.S."/>
            <person name="Walker B."/>
            <person name="Young S."/>
            <person name="Zeng Q."/>
            <person name="Gargeya S."/>
            <person name="Fitzgerald M."/>
            <person name="Haas B."/>
            <person name="Abouelleil A."/>
            <person name="Allen A.W."/>
            <person name="Alvarado L."/>
            <person name="Arachchi H.M."/>
            <person name="Berlin A.M."/>
            <person name="Chapman S.B."/>
            <person name="Gainer-Dewar J."/>
            <person name="Goldberg J."/>
            <person name="Griggs A."/>
            <person name="Gujja S."/>
            <person name="Hansen M."/>
            <person name="Howarth C."/>
            <person name="Imamovic A."/>
            <person name="Ireland A."/>
            <person name="Larimer J."/>
            <person name="McCowan C."/>
            <person name="Murphy C."/>
            <person name="Pearson M."/>
            <person name="Poon T.W."/>
            <person name="Priest M."/>
            <person name="Roberts A."/>
            <person name="Saif S."/>
            <person name="Shea T."/>
            <person name="Sisk P."/>
            <person name="Sykes S."/>
            <person name="Wortman J."/>
            <person name="Nusbaum C."/>
            <person name="Birren B."/>
        </authorList>
    </citation>
    <scope>NUCLEOTIDE SEQUENCE [LARGE SCALE GENOMIC DNA]</scope>
    <source>
        <strain evidence="2 3">P1976</strain>
    </source>
</reference>
<feature type="compositionally biased region" description="Polar residues" evidence="1">
    <location>
        <begin position="329"/>
        <end position="348"/>
    </location>
</feature>
<feature type="compositionally biased region" description="Polar residues" evidence="1">
    <location>
        <begin position="97"/>
        <end position="107"/>
    </location>
</feature>
<organism evidence="2 3">
    <name type="scientific">Phytophthora nicotianae P1976</name>
    <dbReference type="NCBI Taxonomy" id="1317066"/>
    <lineage>
        <taxon>Eukaryota</taxon>
        <taxon>Sar</taxon>
        <taxon>Stramenopiles</taxon>
        <taxon>Oomycota</taxon>
        <taxon>Peronosporomycetes</taxon>
        <taxon>Peronosporales</taxon>
        <taxon>Peronosporaceae</taxon>
        <taxon>Phytophthora</taxon>
    </lineage>
</organism>
<evidence type="ECO:0000313" key="2">
    <source>
        <dbReference type="EMBL" id="ETO63811.1"/>
    </source>
</evidence>